<dbReference type="GO" id="GO:0003723">
    <property type="term" value="F:RNA binding"/>
    <property type="evidence" value="ECO:0007669"/>
    <property type="project" value="UniProtKB-KW"/>
</dbReference>
<keyword evidence="11" id="KW-1185">Reference proteome</keyword>
<dbReference type="Gene3D" id="3.40.50.150">
    <property type="entry name" value="Vaccinia Virus protein VP39"/>
    <property type="match status" value="1"/>
</dbReference>
<comment type="similarity">
    <text evidence="7">Belongs to the class I-like SAM-binding methyltransferase superfamily. rRNA adenine N(6)-methyltransferase family.</text>
</comment>
<evidence type="ECO:0000256" key="1">
    <source>
        <dbReference type="ARBA" id="ARBA00004173"/>
    </source>
</evidence>
<dbReference type="GO" id="GO:0000179">
    <property type="term" value="F:rRNA (adenine-N6,N6-)-dimethyltransferase activity"/>
    <property type="evidence" value="ECO:0007669"/>
    <property type="project" value="TreeGrafter"/>
</dbReference>
<sequence>MLLHLSRRAAACVRQRALSRYLVGRAHPQFCAYSTKPATNETIYTPGAVTRDVLEGDIVKAKRTRRPRKKATEDSPDASEASTSTATARRSTRQRTAVRRKLQATTDEMETIPVKDEDWQSRVTLPPVEEWNEIFPSHYSVTTRLTLHNANTAREIAEAYIPEGSEGKTIIEAYPGPGALSRAILALPKERVKRLILVENYPPFLDYLLPLEKLDPRVTVVRASPNAWQTYDDLLKEHLPAEEYKVDWEAGVNERVSFVCSLPMGNAGEMFYQQWVRSIPDKQWLFALGRVPMHITMTEELWIRATASVLERTLRSKASVITEATVQAKQVIAHNLRPHHEHFFPARKVKGSLANANAYGTIATTIVPKKWQIIEEGKMDMWDFIVRNMFNRKASTVDKALPYLAPGAISLLPKVFPGPTLPPSQAIYPKVQVRGMQLRDWGILARAFDEWPFKPTLAWNGADLCGELGPKADFEANTLRTIRGFNDLSNPGGVDSQHQVRGSAAVRSSLSFSRRCFSRGLLAVLLRAMSGVQYYPLAPDDIASMKNIVMQTGVDCLFYGIQGALFIAACAMLARQDNRSRAVAVAIAGLFLSSLVGVVLNMMFYLVQIPTFGWGLDSIWDLLVRMNVAIASTYRFNYFVSDAIVVWRAWVLWPNSRLAKGALCVCLAGSLVGVIVECVWTVEDLVEGEPAIRTLMMTVPLLATNVVATALVGIQVWIYRRDIKGSFGPVTKTTRVEKVLLLLVESGLVYCLIWVIYLVINLTEGPNTLMAYGVISTAYHTIAGIYPTLIVLAVAMQRTSMHTTFGAQPTLSIFFAESGKGKAPTEDSMEFGSSSNGDTSSSQLVNTTSHPGDIAAIVANDEGFVPSTDIYDQGRESIVILSARMSAAQSLPLAPGDVSVVQFIIMQTGVDFLFYGIAISRSSGIQAALFIAAFSMLARQEDRSRIVTAAIIGLFVSSTIAVSLDVCFYVIQMPAFGEAPIDLVGLLTRMNVVISVAFRFNYIVSDAIVVWRAWVLWPDSRVAKAILIFCMTGSVALQSASSSRKSGL</sequence>
<feature type="region of interest" description="Disordered" evidence="8">
    <location>
        <begin position="59"/>
        <end position="109"/>
    </location>
</feature>
<reference evidence="10 11" key="1">
    <citation type="journal article" date="2010" name="Nat. Biotechnol.">
        <title>Genome sequence of the model mushroom Schizophyllum commune.</title>
        <authorList>
            <person name="Ohm R.A."/>
            <person name="de Jong J.F."/>
            <person name="Lugones L.G."/>
            <person name="Aerts A."/>
            <person name="Kothe E."/>
            <person name="Stajich J.E."/>
            <person name="de Vries R.P."/>
            <person name="Record E."/>
            <person name="Levasseur A."/>
            <person name="Baker S.E."/>
            <person name="Bartholomew K.A."/>
            <person name="Coutinho P.M."/>
            <person name="Erdmann S."/>
            <person name="Fowler T.J."/>
            <person name="Gathman A.C."/>
            <person name="Lombard V."/>
            <person name="Henrissat B."/>
            <person name="Knabe N."/>
            <person name="Kuees U."/>
            <person name="Lilly W.W."/>
            <person name="Lindquist E."/>
            <person name="Lucas S."/>
            <person name="Magnuson J.K."/>
            <person name="Piumi F."/>
            <person name="Raudaskoski M."/>
            <person name="Salamov A."/>
            <person name="Schmutz J."/>
            <person name="Schwarze F.W.M.R."/>
            <person name="vanKuyk P.A."/>
            <person name="Horton J.S."/>
            <person name="Grigoriev I.V."/>
            <person name="Woesten H.A.B."/>
        </authorList>
    </citation>
    <scope>NUCLEOTIDE SEQUENCE [LARGE SCALE GENOMIC DNA]</scope>
    <source>
        <strain evidence="11">H4-8 / FGSC 9210</strain>
    </source>
</reference>
<dbReference type="InterPro" id="IPR029063">
    <property type="entry name" value="SAM-dependent_MTases_sf"/>
</dbReference>
<keyword evidence="9" id="KW-0472">Membrane</keyword>
<evidence type="ECO:0000256" key="2">
    <source>
        <dbReference type="ARBA" id="ARBA00022603"/>
    </source>
</evidence>
<dbReference type="InterPro" id="IPR023165">
    <property type="entry name" value="rRNA_Ade_diMease-like_C"/>
</dbReference>
<keyword evidence="5" id="KW-0694">RNA-binding</keyword>
<feature type="region of interest" description="Disordered" evidence="8">
    <location>
        <begin position="824"/>
        <end position="845"/>
    </location>
</feature>
<keyword evidence="9" id="KW-0812">Transmembrane</keyword>
<evidence type="ECO:0000256" key="8">
    <source>
        <dbReference type="SAM" id="MobiDB-lite"/>
    </source>
</evidence>
<evidence type="ECO:0000256" key="6">
    <source>
        <dbReference type="ARBA" id="ARBA00024915"/>
    </source>
</evidence>
<dbReference type="GO" id="GO:0034246">
    <property type="term" value="F:mitochondrial transcription factor activity"/>
    <property type="evidence" value="ECO:0007669"/>
    <property type="project" value="TreeGrafter"/>
</dbReference>
<gene>
    <name evidence="10" type="ORF">SCHCODRAFT_236703</name>
</gene>
<name>D8QCK8_SCHCM</name>
<dbReference type="PANTHER" id="PTHR11727:SF17">
    <property type="entry name" value="DIMETHYLADENOSINE TRANSFERASE 1, MITOCHONDRIAL"/>
    <property type="match status" value="1"/>
</dbReference>
<evidence type="ECO:0000256" key="9">
    <source>
        <dbReference type="SAM" id="Phobius"/>
    </source>
</evidence>
<keyword evidence="9" id="KW-1133">Transmembrane helix</keyword>
<dbReference type="Proteomes" id="UP000007431">
    <property type="component" value="Unassembled WGS sequence"/>
</dbReference>
<feature type="transmembrane region" description="Helical" evidence="9">
    <location>
        <begin position="627"/>
        <end position="650"/>
    </location>
</feature>
<dbReference type="STRING" id="578458.D8QCK8"/>
<keyword evidence="2 7" id="KW-0489">Methyltransferase</keyword>
<feature type="compositionally biased region" description="Basic residues" evidence="8">
    <location>
        <begin position="90"/>
        <end position="102"/>
    </location>
</feature>
<feature type="transmembrane region" description="Helical" evidence="9">
    <location>
        <begin position="912"/>
        <end position="934"/>
    </location>
</feature>
<evidence type="ECO:0000256" key="3">
    <source>
        <dbReference type="ARBA" id="ARBA00022679"/>
    </source>
</evidence>
<dbReference type="SUPFAM" id="SSF53335">
    <property type="entry name" value="S-adenosyl-L-methionine-dependent methyltransferases"/>
    <property type="match status" value="1"/>
</dbReference>
<dbReference type="HOGENOM" id="CLU_291372_0_0_1"/>
<dbReference type="EC" id="2.1.1.-" evidence="7"/>
<evidence type="ECO:0000313" key="10">
    <source>
        <dbReference type="EMBL" id="EFI94547.1"/>
    </source>
</evidence>
<comment type="subcellular location">
    <subcellularLocation>
        <location evidence="1">Mitochondrion</location>
    </subcellularLocation>
</comment>
<dbReference type="AlphaFoldDB" id="D8QCK8"/>
<keyword evidence="7" id="KW-0698">rRNA processing</keyword>
<feature type="compositionally biased region" description="Low complexity" evidence="8">
    <location>
        <begin position="833"/>
        <end position="842"/>
    </location>
</feature>
<feature type="transmembrane region" description="Helical" evidence="9">
    <location>
        <begin position="694"/>
        <end position="718"/>
    </location>
</feature>
<keyword evidence="4 7" id="KW-0949">S-adenosyl-L-methionine</keyword>
<evidence type="ECO:0000256" key="4">
    <source>
        <dbReference type="ARBA" id="ARBA00022691"/>
    </source>
</evidence>
<dbReference type="VEuPathDB" id="FungiDB:SCHCODRAFT_02739883"/>
<proteinExistence type="inferred from homology"/>
<feature type="transmembrane region" description="Helical" evidence="9">
    <location>
        <begin position="739"/>
        <end position="760"/>
    </location>
</feature>
<dbReference type="InParanoid" id="D8QCK8"/>
<protein>
    <recommendedName>
        <fullName evidence="7">rRNA adenine N(6)-methyltransferase</fullName>
        <ecNumber evidence="7">2.1.1.-</ecNumber>
    </recommendedName>
</protein>
<feature type="transmembrane region" description="Helical" evidence="9">
    <location>
        <begin position="557"/>
        <end position="575"/>
    </location>
</feature>
<evidence type="ECO:0000256" key="5">
    <source>
        <dbReference type="ARBA" id="ARBA00022884"/>
    </source>
</evidence>
<evidence type="ECO:0000256" key="7">
    <source>
        <dbReference type="RuleBase" id="RU362106"/>
    </source>
</evidence>
<dbReference type="GO" id="GO:0005759">
    <property type="term" value="C:mitochondrial matrix"/>
    <property type="evidence" value="ECO:0007669"/>
    <property type="project" value="TreeGrafter"/>
</dbReference>
<dbReference type="Pfam" id="PF00398">
    <property type="entry name" value="RrnaAD"/>
    <property type="match status" value="1"/>
</dbReference>
<feature type="transmembrane region" description="Helical" evidence="9">
    <location>
        <begin position="946"/>
        <end position="971"/>
    </location>
</feature>
<feature type="transmembrane region" description="Helical" evidence="9">
    <location>
        <begin position="582"/>
        <end position="607"/>
    </location>
</feature>
<dbReference type="EMBL" id="GL377309">
    <property type="protein sequence ID" value="EFI94547.1"/>
    <property type="molecule type" value="Genomic_DNA"/>
</dbReference>
<dbReference type="Gene3D" id="1.10.8.100">
    <property type="entry name" value="Ribosomal RNA adenine dimethylase-like, domain 2"/>
    <property type="match status" value="1"/>
</dbReference>
<comment type="function">
    <text evidence="6">Mitochondrial transcription factor that confers selective promoter recognition on the core subunit of the yeast mitochondrial RNA polymerase. Interacts with DNA in a non-specific manner.</text>
</comment>
<feature type="transmembrane region" description="Helical" evidence="9">
    <location>
        <begin position="772"/>
        <end position="795"/>
    </location>
</feature>
<dbReference type="InterPro" id="IPR001737">
    <property type="entry name" value="KsgA/Erm"/>
</dbReference>
<evidence type="ECO:0000313" key="11">
    <source>
        <dbReference type="Proteomes" id="UP000007431"/>
    </source>
</evidence>
<keyword evidence="3 7" id="KW-0808">Transferase</keyword>
<organism evidence="11">
    <name type="scientific">Schizophyllum commune (strain H4-8 / FGSC 9210)</name>
    <name type="common">Split gill fungus</name>
    <dbReference type="NCBI Taxonomy" id="578458"/>
    <lineage>
        <taxon>Eukaryota</taxon>
        <taxon>Fungi</taxon>
        <taxon>Dikarya</taxon>
        <taxon>Basidiomycota</taxon>
        <taxon>Agaricomycotina</taxon>
        <taxon>Agaricomycetes</taxon>
        <taxon>Agaricomycetidae</taxon>
        <taxon>Agaricales</taxon>
        <taxon>Schizophyllaceae</taxon>
        <taxon>Schizophyllum</taxon>
    </lineage>
</organism>
<feature type="compositionally biased region" description="Low complexity" evidence="8">
    <location>
        <begin position="78"/>
        <end position="89"/>
    </location>
</feature>
<dbReference type="eggNOG" id="ENOG502S4WC">
    <property type="taxonomic scope" value="Eukaryota"/>
</dbReference>
<dbReference type="PANTHER" id="PTHR11727">
    <property type="entry name" value="DIMETHYLADENOSINE TRANSFERASE"/>
    <property type="match status" value="1"/>
</dbReference>
<feature type="transmembrane region" description="Helical" evidence="9">
    <location>
        <begin position="662"/>
        <end position="682"/>
    </location>
</feature>
<accession>D8QCK8</accession>
<dbReference type="GO" id="GO:0006391">
    <property type="term" value="P:transcription initiation at mitochondrial promoter"/>
    <property type="evidence" value="ECO:0007669"/>
    <property type="project" value="TreeGrafter"/>
</dbReference>